<reference evidence="1 2" key="1">
    <citation type="submission" date="2012-12" db="EMBL/GenBank/DDBJ databases">
        <title>Genome Assembly of Photobacterium sp. AK15.</title>
        <authorList>
            <person name="Khatri I."/>
            <person name="Vaidya B."/>
            <person name="Srinivas T.N.R."/>
            <person name="Subramanian S."/>
            <person name="Pinnaka A."/>
        </authorList>
    </citation>
    <scope>NUCLEOTIDE SEQUENCE [LARGE SCALE GENOMIC DNA]</scope>
    <source>
        <strain evidence="1 2">AK15</strain>
    </source>
</reference>
<sequence>MFGCMPGSLFCRWFLIKQRRLFGITQEKILAAFALLI</sequence>
<evidence type="ECO:0000313" key="2">
    <source>
        <dbReference type="Proteomes" id="UP000011134"/>
    </source>
</evidence>
<dbReference type="AlphaFoldDB" id="L8JIV1"/>
<proteinExistence type="predicted"/>
<name>L8JIV1_9GAMM</name>
<dbReference type="Proteomes" id="UP000011134">
    <property type="component" value="Unassembled WGS sequence"/>
</dbReference>
<gene>
    <name evidence="1" type="ORF">C942_01353</name>
</gene>
<comment type="caution">
    <text evidence="1">The sequence shown here is derived from an EMBL/GenBank/DDBJ whole genome shotgun (WGS) entry which is preliminary data.</text>
</comment>
<dbReference type="EMBL" id="AMZO01000002">
    <property type="protein sequence ID" value="ELR67424.1"/>
    <property type="molecule type" value="Genomic_DNA"/>
</dbReference>
<protein>
    <submittedName>
        <fullName evidence="1">Uncharacterized protein</fullName>
    </submittedName>
</protein>
<dbReference type="PATRIC" id="fig|1056511.3.peg.425"/>
<keyword evidence="2" id="KW-1185">Reference proteome</keyword>
<organism evidence="1 2">
    <name type="scientific">Photobacterium marinum</name>
    <dbReference type="NCBI Taxonomy" id="1056511"/>
    <lineage>
        <taxon>Bacteria</taxon>
        <taxon>Pseudomonadati</taxon>
        <taxon>Pseudomonadota</taxon>
        <taxon>Gammaproteobacteria</taxon>
        <taxon>Vibrionales</taxon>
        <taxon>Vibrionaceae</taxon>
        <taxon>Photobacterium</taxon>
    </lineage>
</organism>
<evidence type="ECO:0000313" key="1">
    <source>
        <dbReference type="EMBL" id="ELR67424.1"/>
    </source>
</evidence>
<accession>L8JIV1</accession>